<evidence type="ECO:0000313" key="2">
    <source>
        <dbReference type="WBParaSite" id="PSU_v2.g10459.t1"/>
    </source>
</evidence>
<dbReference type="AlphaFoldDB" id="A0A914XV89"/>
<proteinExistence type="predicted"/>
<name>A0A914XV89_9BILA</name>
<sequence length="129" mass="14505">MIIKIFTTILLVGICSAYYTNVLYKYVWTTKSIEYFAWDENPDKIVDLEALISLTLSTLEKDVGPLITWKRVPSDVAQSKDRYVMFGFAESECITSNFASKGGSIIPLSYNENGCDIYTNIHNILTALG</sequence>
<reference evidence="2" key="1">
    <citation type="submission" date="2022-11" db="UniProtKB">
        <authorList>
            <consortium name="WormBaseParasite"/>
        </authorList>
    </citation>
    <scope>IDENTIFICATION</scope>
</reference>
<keyword evidence="1" id="KW-1185">Reference proteome</keyword>
<dbReference type="Proteomes" id="UP000887577">
    <property type="component" value="Unplaced"/>
</dbReference>
<dbReference type="WBParaSite" id="PSU_v2.g10459.t1">
    <property type="protein sequence ID" value="PSU_v2.g10459.t1"/>
    <property type="gene ID" value="PSU_v2.g10459"/>
</dbReference>
<protein>
    <submittedName>
        <fullName evidence="2">Uncharacterized protein</fullName>
    </submittedName>
</protein>
<organism evidence="1 2">
    <name type="scientific">Panagrolaimus superbus</name>
    <dbReference type="NCBI Taxonomy" id="310955"/>
    <lineage>
        <taxon>Eukaryota</taxon>
        <taxon>Metazoa</taxon>
        <taxon>Ecdysozoa</taxon>
        <taxon>Nematoda</taxon>
        <taxon>Chromadorea</taxon>
        <taxon>Rhabditida</taxon>
        <taxon>Tylenchina</taxon>
        <taxon>Panagrolaimomorpha</taxon>
        <taxon>Panagrolaimoidea</taxon>
        <taxon>Panagrolaimidae</taxon>
        <taxon>Panagrolaimus</taxon>
    </lineage>
</organism>
<accession>A0A914XV89</accession>
<evidence type="ECO:0000313" key="1">
    <source>
        <dbReference type="Proteomes" id="UP000887577"/>
    </source>
</evidence>